<accession>A0A5J5G7R7</accession>
<evidence type="ECO:0000313" key="2">
    <source>
        <dbReference type="EMBL" id="KAA9002628.1"/>
    </source>
</evidence>
<feature type="transmembrane region" description="Helical" evidence="1">
    <location>
        <begin position="6"/>
        <end position="30"/>
    </location>
</feature>
<dbReference type="OrthoDB" id="6627659at2"/>
<name>A0A5J5G7R7_9GAMM</name>
<dbReference type="AlphaFoldDB" id="A0A5J5G7R7"/>
<gene>
    <name evidence="2" type="ORF">FJU30_01120</name>
    <name evidence="3" type="ORF">FJU30_03645</name>
</gene>
<dbReference type="EMBL" id="VYKJ01000001">
    <property type="protein sequence ID" value="KAA9002628.1"/>
    <property type="molecule type" value="Genomic_DNA"/>
</dbReference>
<dbReference type="Proteomes" id="UP000335415">
    <property type="component" value="Unassembled WGS sequence"/>
</dbReference>
<organism evidence="3 4">
    <name type="scientific">Affinibrenneria salicis</name>
    <dbReference type="NCBI Taxonomy" id="2590031"/>
    <lineage>
        <taxon>Bacteria</taxon>
        <taxon>Pseudomonadati</taxon>
        <taxon>Pseudomonadota</taxon>
        <taxon>Gammaproteobacteria</taxon>
        <taxon>Enterobacterales</taxon>
        <taxon>Pectobacteriaceae</taxon>
        <taxon>Affinibrenneria</taxon>
    </lineage>
</organism>
<evidence type="ECO:0000313" key="4">
    <source>
        <dbReference type="Proteomes" id="UP000335415"/>
    </source>
</evidence>
<reference evidence="3 4" key="1">
    <citation type="submission" date="2019-09" db="EMBL/GenBank/DDBJ databases">
        <authorList>
            <person name="Li Y."/>
        </authorList>
    </citation>
    <scope>NUCLEOTIDE SEQUENCE [LARGE SCALE GENOMIC DNA]</scope>
    <source>
        <strain evidence="3 4">L3-3HA</strain>
    </source>
</reference>
<evidence type="ECO:0000313" key="3">
    <source>
        <dbReference type="EMBL" id="KAA9003084.1"/>
    </source>
</evidence>
<evidence type="ECO:0000256" key="1">
    <source>
        <dbReference type="SAM" id="Phobius"/>
    </source>
</evidence>
<keyword evidence="4" id="KW-1185">Reference proteome</keyword>
<proteinExistence type="predicted"/>
<keyword evidence="1" id="KW-0812">Transmembrane</keyword>
<keyword evidence="1" id="KW-0472">Membrane</keyword>
<dbReference type="EMBL" id="VYKJ01000001">
    <property type="protein sequence ID" value="KAA9003084.1"/>
    <property type="molecule type" value="Genomic_DNA"/>
</dbReference>
<dbReference type="RefSeq" id="WP_150433599.1">
    <property type="nucleotide sequence ID" value="NZ_VYKJ01000001.1"/>
</dbReference>
<sequence>MKRLKVIITILIFIPLIPFISLFGFFKFIVVDVFGYVKTVIKNVNILRDGIPTNGEIVSISQEGLRDADNPVCKIRVLFIDGDGNEKEVDTISAINIVDIPNYQKGSFIMIKYDPKDSNKIAIDN</sequence>
<keyword evidence="1" id="KW-1133">Transmembrane helix</keyword>
<protein>
    <submittedName>
        <fullName evidence="3">DUF3592 domain-containing protein</fullName>
    </submittedName>
</protein>
<comment type="caution">
    <text evidence="3">The sequence shown here is derived from an EMBL/GenBank/DDBJ whole genome shotgun (WGS) entry which is preliminary data.</text>
</comment>